<dbReference type="Pfam" id="PF06080">
    <property type="entry name" value="DUF938"/>
    <property type="match status" value="1"/>
</dbReference>
<evidence type="ECO:0008006" key="3">
    <source>
        <dbReference type="Google" id="ProtNLM"/>
    </source>
</evidence>
<reference evidence="1 2" key="1">
    <citation type="submission" date="2017-09" db="EMBL/GenBank/DDBJ databases">
        <authorList>
            <person name="Ehlers B."/>
            <person name="Leendertz F.H."/>
        </authorList>
    </citation>
    <scope>NUCLEOTIDE SEQUENCE [LARGE SCALE GENOMIC DNA]</scope>
    <source>
        <strain evidence="1 2">DSM 18289</strain>
    </source>
</reference>
<dbReference type="EMBL" id="OBEL01000001">
    <property type="protein sequence ID" value="SNZ07540.1"/>
    <property type="molecule type" value="Genomic_DNA"/>
</dbReference>
<dbReference type="InterPro" id="IPR010342">
    <property type="entry name" value="DUF938"/>
</dbReference>
<protein>
    <recommendedName>
        <fullName evidence="3">SAM-dependent methyltransferase</fullName>
    </recommendedName>
</protein>
<evidence type="ECO:0000313" key="2">
    <source>
        <dbReference type="Proteomes" id="UP000219439"/>
    </source>
</evidence>
<dbReference type="RefSeq" id="WP_097152314.1">
    <property type="nucleotide sequence ID" value="NZ_OBEL01000001.1"/>
</dbReference>
<dbReference type="Gene3D" id="3.40.50.150">
    <property type="entry name" value="Vaccinia Virus protein VP39"/>
    <property type="match status" value="1"/>
</dbReference>
<proteinExistence type="predicted"/>
<dbReference type="PANTHER" id="PTHR20974">
    <property type="entry name" value="UPF0585 PROTEIN CG18661"/>
    <property type="match status" value="1"/>
</dbReference>
<sequence>MASKGKRFSSPSALRNREAIWNILQAFLPEKGMVLEIASGSGEHAIHFAARLPKLIWQPSDPSSKARASIREWSSEKRLENLLSPLDINVTNEVWQVEQADAILAINMVHISPWSATEGLMKGAGKLLPRDGCLILYGPYKQEGREFVESNVDFDNWLRNQDMQWGIRQLEEVAELAAQCGLKLSSVIDMPANNLSVIFRRN</sequence>
<accession>A0A285NDL6</accession>
<keyword evidence="2" id="KW-1185">Reference proteome</keyword>
<dbReference type="OrthoDB" id="5525831at2"/>
<dbReference type="Proteomes" id="UP000219439">
    <property type="component" value="Unassembled WGS sequence"/>
</dbReference>
<dbReference type="SUPFAM" id="SSF53335">
    <property type="entry name" value="S-adenosyl-L-methionine-dependent methyltransferases"/>
    <property type="match status" value="1"/>
</dbReference>
<dbReference type="PANTHER" id="PTHR20974:SF0">
    <property type="entry name" value="UPF0585 PROTEIN CG18661"/>
    <property type="match status" value="1"/>
</dbReference>
<organism evidence="1 2">
    <name type="scientific">Cohaesibacter gelatinilyticus</name>
    <dbReference type="NCBI Taxonomy" id="372072"/>
    <lineage>
        <taxon>Bacteria</taxon>
        <taxon>Pseudomonadati</taxon>
        <taxon>Pseudomonadota</taxon>
        <taxon>Alphaproteobacteria</taxon>
        <taxon>Hyphomicrobiales</taxon>
        <taxon>Cohaesibacteraceae</taxon>
    </lineage>
</organism>
<evidence type="ECO:0000313" key="1">
    <source>
        <dbReference type="EMBL" id="SNZ07540.1"/>
    </source>
</evidence>
<dbReference type="InterPro" id="IPR029063">
    <property type="entry name" value="SAM-dependent_MTases_sf"/>
</dbReference>
<dbReference type="AlphaFoldDB" id="A0A285NDL6"/>
<name>A0A285NDL6_9HYPH</name>
<gene>
    <name evidence="1" type="ORF">SAMN06265368_1069</name>
</gene>